<dbReference type="Pfam" id="PF13590">
    <property type="entry name" value="DUF4136"/>
    <property type="match status" value="1"/>
</dbReference>
<reference evidence="2 3" key="1">
    <citation type="submission" date="2020-05" db="EMBL/GenBank/DDBJ databases">
        <title>Genomic Encyclopedia of Type Strains, Phase IV (KMG-V): Genome sequencing to study the core and pangenomes of soil and plant-associated prokaryotes.</title>
        <authorList>
            <person name="Whitman W."/>
        </authorList>
    </citation>
    <scope>NUCLEOTIDE SEQUENCE [LARGE SCALE GENOMIC DNA]</scope>
    <source>
        <strain evidence="2 3">C29</strain>
    </source>
</reference>
<comment type="caution">
    <text evidence="2">The sequence shown here is derived from an EMBL/GenBank/DDBJ whole genome shotgun (WGS) entry which is preliminary data.</text>
</comment>
<dbReference type="InterPro" id="IPR025411">
    <property type="entry name" value="DUF4136"/>
</dbReference>
<gene>
    <name evidence="2" type="ORF">HNQ01_000236</name>
</gene>
<name>A0ABX2FWZ7_9BURK</name>
<dbReference type="RefSeq" id="WP_173803482.1">
    <property type="nucleotide sequence ID" value="NZ_JABSNM010000001.1"/>
</dbReference>
<keyword evidence="3" id="KW-1185">Reference proteome</keyword>
<proteinExistence type="predicted"/>
<sequence length="225" mass="24104">MDTMTASSLLPCTDPGMRRRRLLALGALAPLAALLPGCALLKQISVDVATFGAWPAGRRPGRYAFDRLPSQQADAAAQQQLEQAAAQALAQAGFGPAASTAQADVLVQLDGRRSRVLSPFADPWPGPVAPLRRVPPPPDRRIHGSVGIGVGTGFGAGFGWQEVYERQQLLMLLVDRASRERLLEIRIEHEARYSGPEYLPLLFGAGLQGFPDLPAGARRVTVQLP</sequence>
<feature type="domain" description="DUF4136" evidence="1">
    <location>
        <begin position="62"/>
        <end position="184"/>
    </location>
</feature>
<protein>
    <recommendedName>
        <fullName evidence="1">DUF4136 domain-containing protein</fullName>
    </recommendedName>
</protein>
<accession>A0ABX2FWZ7</accession>
<organism evidence="2 3">
    <name type="scientific">Sphaerotilus uruguayifluvii</name>
    <dbReference type="NCBI Taxonomy" id="2735897"/>
    <lineage>
        <taxon>Bacteria</taxon>
        <taxon>Pseudomonadati</taxon>
        <taxon>Pseudomonadota</taxon>
        <taxon>Betaproteobacteria</taxon>
        <taxon>Burkholderiales</taxon>
        <taxon>Sphaerotilaceae</taxon>
        <taxon>Sphaerotilus</taxon>
    </lineage>
</organism>
<dbReference type="Proteomes" id="UP001516061">
    <property type="component" value="Unassembled WGS sequence"/>
</dbReference>
<dbReference type="EMBL" id="JABSNM010000001">
    <property type="protein sequence ID" value="NRT54529.1"/>
    <property type="molecule type" value="Genomic_DNA"/>
</dbReference>
<evidence type="ECO:0000313" key="3">
    <source>
        <dbReference type="Proteomes" id="UP001516061"/>
    </source>
</evidence>
<evidence type="ECO:0000259" key="1">
    <source>
        <dbReference type="Pfam" id="PF13590"/>
    </source>
</evidence>
<evidence type="ECO:0000313" key="2">
    <source>
        <dbReference type="EMBL" id="NRT54529.1"/>
    </source>
</evidence>